<name>A0A9R1APP5_TRITD</name>
<keyword evidence="4" id="KW-1185">Reference proteome</keyword>
<reference evidence="3 4" key="1">
    <citation type="submission" date="2017-09" db="EMBL/GenBank/DDBJ databases">
        <authorList>
            <consortium name="International Durum Wheat Genome Sequencing Consortium (IDWGSC)"/>
            <person name="Milanesi L."/>
        </authorList>
    </citation>
    <scope>NUCLEOTIDE SEQUENCE [LARGE SCALE GENOMIC DNA]</scope>
    <source>
        <strain evidence="4">cv. Svevo</strain>
    </source>
</reference>
<keyword evidence="1" id="KW-0677">Repeat</keyword>
<dbReference type="GO" id="GO:0005886">
    <property type="term" value="C:plasma membrane"/>
    <property type="evidence" value="ECO:0007669"/>
    <property type="project" value="TreeGrafter"/>
</dbReference>
<dbReference type="Pfam" id="PF13857">
    <property type="entry name" value="Ank_5"/>
    <property type="match status" value="1"/>
</dbReference>
<dbReference type="InterPro" id="IPR002110">
    <property type="entry name" value="Ankyrin_rpt"/>
</dbReference>
<sequence length="355" mass="40222">MENERHETALHHAVQIEEGRIMGHKERALLDAAHPAGEEKSKVDADCAPEEKNIVKLLMGADPQLANYPSEGISPLYLAILLEKSTTALTLYNMSGGNLSYSGADGQNALHAAVLRDRDTVMIEFLIHWNKGLTAQVDKDGNTPLHFASSLFYWTGSYLRLALLRRPPWCVFVWFPWKSTQTLQKVFKANPTVVYQADKNGSFPIHVAASVGAKDAIQFFYDERPDSVGLRDAKGRTFLHVAVKKRRLSIVFYVRRTRSLAWILNMQDNDGNTALHLAIQTRSFRMFCALLGNRKVELNLINNHGETPCDISRSKIPCGMNYRQAIYFFLIYFQASSPLEYTHMLQTVYISEPRE</sequence>
<dbReference type="InterPro" id="IPR036770">
    <property type="entry name" value="Ankyrin_rpt-contain_sf"/>
</dbReference>
<evidence type="ECO:0000256" key="2">
    <source>
        <dbReference type="ARBA" id="ARBA00023043"/>
    </source>
</evidence>
<evidence type="ECO:0000313" key="4">
    <source>
        <dbReference type="Proteomes" id="UP000324705"/>
    </source>
</evidence>
<protein>
    <submittedName>
        <fullName evidence="3">Uncharacterized protein</fullName>
    </submittedName>
</protein>
<dbReference type="SUPFAM" id="SSF48403">
    <property type="entry name" value="Ankyrin repeat"/>
    <property type="match status" value="1"/>
</dbReference>
<dbReference type="SMART" id="SM00248">
    <property type="entry name" value="ANK"/>
    <property type="match status" value="5"/>
</dbReference>
<dbReference type="EMBL" id="LT934120">
    <property type="protein sequence ID" value="VAI35625.1"/>
    <property type="molecule type" value="Genomic_DNA"/>
</dbReference>
<dbReference type="AlphaFoldDB" id="A0A9R1APP5"/>
<evidence type="ECO:0000256" key="1">
    <source>
        <dbReference type="ARBA" id="ARBA00022737"/>
    </source>
</evidence>
<accession>A0A9R1APP5</accession>
<dbReference type="Gene3D" id="1.25.40.20">
    <property type="entry name" value="Ankyrin repeat-containing domain"/>
    <property type="match status" value="2"/>
</dbReference>
<dbReference type="PANTHER" id="PTHR24186">
    <property type="entry name" value="PROTEIN PHOSPHATASE 1 REGULATORY SUBUNIT"/>
    <property type="match status" value="1"/>
</dbReference>
<proteinExistence type="predicted"/>
<evidence type="ECO:0000313" key="3">
    <source>
        <dbReference type="EMBL" id="VAI35625.1"/>
    </source>
</evidence>
<dbReference type="PANTHER" id="PTHR24186:SF50">
    <property type="entry name" value="ANKYRIN REPEAT-CONTAINING PROTEIN ITN1-LIKE ISOFORM X1"/>
    <property type="match status" value="1"/>
</dbReference>
<organism evidence="3 4">
    <name type="scientific">Triticum turgidum subsp. durum</name>
    <name type="common">Durum wheat</name>
    <name type="synonym">Triticum durum</name>
    <dbReference type="NCBI Taxonomy" id="4567"/>
    <lineage>
        <taxon>Eukaryota</taxon>
        <taxon>Viridiplantae</taxon>
        <taxon>Streptophyta</taxon>
        <taxon>Embryophyta</taxon>
        <taxon>Tracheophyta</taxon>
        <taxon>Spermatophyta</taxon>
        <taxon>Magnoliopsida</taxon>
        <taxon>Liliopsida</taxon>
        <taxon>Poales</taxon>
        <taxon>Poaceae</taxon>
        <taxon>BOP clade</taxon>
        <taxon>Pooideae</taxon>
        <taxon>Triticodae</taxon>
        <taxon>Triticeae</taxon>
        <taxon>Triticinae</taxon>
        <taxon>Triticum</taxon>
    </lineage>
</organism>
<keyword evidence="2" id="KW-0040">ANK repeat</keyword>
<dbReference type="OMA" id="VYISEPR"/>
<dbReference type="Proteomes" id="UP000324705">
    <property type="component" value="Chromosome 5B"/>
</dbReference>
<gene>
    <name evidence="3" type="ORF">TRITD_5Bv1G183250</name>
</gene>
<dbReference type="Gramene" id="TRITD5Bv1G183250.1">
    <property type="protein sequence ID" value="TRITD5Bv1G183250.1"/>
    <property type="gene ID" value="TRITD5Bv1G183250"/>
</dbReference>